<dbReference type="AlphaFoldDB" id="A0A1A7YI91"/>
<dbReference type="EMBL" id="HADX01007686">
    <property type="protein sequence ID" value="SBP29918.1"/>
    <property type="molecule type" value="Transcribed_RNA"/>
</dbReference>
<gene>
    <name evidence="2" type="primary">CR762475.1</name>
</gene>
<proteinExistence type="predicted"/>
<feature type="compositionally biased region" description="Polar residues" evidence="1">
    <location>
        <begin position="27"/>
        <end position="38"/>
    </location>
</feature>
<feature type="region of interest" description="Disordered" evidence="1">
    <location>
        <begin position="25"/>
        <end position="48"/>
    </location>
</feature>
<sequence>PNKKRAKLAKAGTMQIRLQSELLPAVSASSPQDGSSVQHSRDLRVEKPKEFPSFSSAWYQNRPRLEHSVKKGCSIPFPLQTVYFPQVII</sequence>
<feature type="non-terminal residue" evidence="2">
    <location>
        <position position="89"/>
    </location>
</feature>
<evidence type="ECO:0000313" key="2">
    <source>
        <dbReference type="EMBL" id="SBP29918.1"/>
    </source>
</evidence>
<accession>A0A1A7YI91</accession>
<name>A0A1A7YI91_9TELE</name>
<evidence type="ECO:0000256" key="1">
    <source>
        <dbReference type="SAM" id="MobiDB-lite"/>
    </source>
</evidence>
<protein>
    <submittedName>
        <fullName evidence="2">Uncharacterized protein</fullName>
    </submittedName>
</protein>
<organism evidence="2">
    <name type="scientific">Iconisemion striatum</name>
    <dbReference type="NCBI Taxonomy" id="60296"/>
    <lineage>
        <taxon>Eukaryota</taxon>
        <taxon>Metazoa</taxon>
        <taxon>Chordata</taxon>
        <taxon>Craniata</taxon>
        <taxon>Vertebrata</taxon>
        <taxon>Euteleostomi</taxon>
        <taxon>Actinopterygii</taxon>
        <taxon>Neopterygii</taxon>
        <taxon>Teleostei</taxon>
        <taxon>Neoteleostei</taxon>
        <taxon>Acanthomorphata</taxon>
        <taxon>Ovalentaria</taxon>
        <taxon>Atherinomorphae</taxon>
        <taxon>Cyprinodontiformes</taxon>
        <taxon>Nothobranchiidae</taxon>
        <taxon>Iconisemion</taxon>
    </lineage>
</organism>
<reference evidence="2" key="1">
    <citation type="submission" date="2016-05" db="EMBL/GenBank/DDBJ databases">
        <authorList>
            <person name="Lavstsen T."/>
            <person name="Jespersen J.S."/>
        </authorList>
    </citation>
    <scope>NUCLEOTIDE SEQUENCE</scope>
    <source>
        <tissue evidence="2">Brain</tissue>
    </source>
</reference>
<reference evidence="2" key="2">
    <citation type="submission" date="2016-06" db="EMBL/GenBank/DDBJ databases">
        <title>The genome of a short-lived fish provides insights into sex chromosome evolution and the genetic control of aging.</title>
        <authorList>
            <person name="Reichwald K."/>
            <person name="Felder M."/>
            <person name="Petzold A."/>
            <person name="Koch P."/>
            <person name="Groth M."/>
            <person name="Platzer M."/>
        </authorList>
    </citation>
    <scope>NUCLEOTIDE SEQUENCE</scope>
    <source>
        <tissue evidence="2">Brain</tissue>
    </source>
</reference>
<feature type="non-terminal residue" evidence="2">
    <location>
        <position position="1"/>
    </location>
</feature>
<feature type="compositionally biased region" description="Basic and acidic residues" evidence="1">
    <location>
        <begin position="39"/>
        <end position="48"/>
    </location>
</feature>